<name>A0A0D0AWQ2_9AGAM</name>
<proteinExistence type="predicted"/>
<dbReference type="EMBL" id="KN835373">
    <property type="protein sequence ID" value="KIK38807.1"/>
    <property type="molecule type" value="Genomic_DNA"/>
</dbReference>
<keyword evidence="3" id="KW-1185">Reference proteome</keyword>
<keyword evidence="1" id="KW-0812">Transmembrane</keyword>
<keyword evidence="1" id="KW-0472">Membrane</keyword>
<evidence type="ECO:0000256" key="1">
    <source>
        <dbReference type="SAM" id="Phobius"/>
    </source>
</evidence>
<evidence type="ECO:0000313" key="3">
    <source>
        <dbReference type="Proteomes" id="UP000054485"/>
    </source>
</evidence>
<dbReference type="Proteomes" id="UP000054485">
    <property type="component" value="Unassembled WGS sequence"/>
</dbReference>
<organism evidence="2 3">
    <name type="scientific">Suillus luteus UH-Slu-Lm8-n1</name>
    <dbReference type="NCBI Taxonomy" id="930992"/>
    <lineage>
        <taxon>Eukaryota</taxon>
        <taxon>Fungi</taxon>
        <taxon>Dikarya</taxon>
        <taxon>Basidiomycota</taxon>
        <taxon>Agaricomycotina</taxon>
        <taxon>Agaricomycetes</taxon>
        <taxon>Agaricomycetidae</taxon>
        <taxon>Boletales</taxon>
        <taxon>Suillineae</taxon>
        <taxon>Suillaceae</taxon>
        <taxon>Suillus</taxon>
    </lineage>
</organism>
<reference evidence="2 3" key="1">
    <citation type="submission" date="2014-04" db="EMBL/GenBank/DDBJ databases">
        <authorList>
            <consortium name="DOE Joint Genome Institute"/>
            <person name="Kuo A."/>
            <person name="Ruytinx J."/>
            <person name="Rineau F."/>
            <person name="Colpaert J."/>
            <person name="Kohler A."/>
            <person name="Nagy L.G."/>
            <person name="Floudas D."/>
            <person name="Copeland A."/>
            <person name="Barry K.W."/>
            <person name="Cichocki N."/>
            <person name="Veneault-Fourrey C."/>
            <person name="LaButti K."/>
            <person name="Lindquist E.A."/>
            <person name="Lipzen A."/>
            <person name="Lundell T."/>
            <person name="Morin E."/>
            <person name="Murat C."/>
            <person name="Sun H."/>
            <person name="Tunlid A."/>
            <person name="Henrissat B."/>
            <person name="Grigoriev I.V."/>
            <person name="Hibbett D.S."/>
            <person name="Martin F."/>
            <person name="Nordberg H.P."/>
            <person name="Cantor M.N."/>
            <person name="Hua S.X."/>
        </authorList>
    </citation>
    <scope>NUCLEOTIDE SEQUENCE [LARGE SCALE GENOMIC DNA]</scope>
    <source>
        <strain evidence="2 3">UH-Slu-Lm8-n1</strain>
    </source>
</reference>
<dbReference type="InParanoid" id="A0A0D0AWQ2"/>
<dbReference type="AlphaFoldDB" id="A0A0D0AWQ2"/>
<reference evidence="3" key="2">
    <citation type="submission" date="2015-01" db="EMBL/GenBank/DDBJ databases">
        <title>Evolutionary Origins and Diversification of the Mycorrhizal Mutualists.</title>
        <authorList>
            <consortium name="DOE Joint Genome Institute"/>
            <consortium name="Mycorrhizal Genomics Consortium"/>
            <person name="Kohler A."/>
            <person name="Kuo A."/>
            <person name="Nagy L.G."/>
            <person name="Floudas D."/>
            <person name="Copeland A."/>
            <person name="Barry K.W."/>
            <person name="Cichocki N."/>
            <person name="Veneault-Fourrey C."/>
            <person name="LaButti K."/>
            <person name="Lindquist E.A."/>
            <person name="Lipzen A."/>
            <person name="Lundell T."/>
            <person name="Morin E."/>
            <person name="Murat C."/>
            <person name="Riley R."/>
            <person name="Ohm R."/>
            <person name="Sun H."/>
            <person name="Tunlid A."/>
            <person name="Henrissat B."/>
            <person name="Grigoriev I.V."/>
            <person name="Hibbett D.S."/>
            <person name="Martin F."/>
        </authorList>
    </citation>
    <scope>NUCLEOTIDE SEQUENCE [LARGE SCALE GENOMIC DNA]</scope>
    <source>
        <strain evidence="3">UH-Slu-Lm8-n1</strain>
    </source>
</reference>
<protein>
    <submittedName>
        <fullName evidence="2">Uncharacterized protein</fullName>
    </submittedName>
</protein>
<keyword evidence="1" id="KW-1133">Transmembrane helix</keyword>
<dbReference type="OrthoDB" id="2637484at2759"/>
<evidence type="ECO:0000313" key="2">
    <source>
        <dbReference type="EMBL" id="KIK38807.1"/>
    </source>
</evidence>
<feature type="transmembrane region" description="Helical" evidence="1">
    <location>
        <begin position="207"/>
        <end position="230"/>
    </location>
</feature>
<sequence>MTFQQCGDSKSVVNAPPSYTATSTSALVESLQHRRFPFLSSGQTRNTVLSCIRDVVSAPDFTPSSVVPIINACAAALSAADLSDLLQAHNIEGHTALYWAIVNERQEAISALSGFIPKFSAACSSDLRLACMTTGDQALFSQLNLGNLNSKDEPLRRSLGCSPDDVQVDSGDGLDENQFIARLRIRKFQKRLLTTKDVGVEFIAGGMWSMSLVWFLALKITLIHAGRLWLFRSWMKRDGRWHISLSLAELSLPARPVGNIRIEAHRGKAGSAETPSGLILAYSKDTAMLVPSG</sequence>
<dbReference type="HOGENOM" id="CLU_960352_0_0_1"/>
<accession>A0A0D0AWQ2</accession>
<gene>
    <name evidence="2" type="ORF">CY34DRAFT_371078</name>
</gene>